<dbReference type="PANTHER" id="PTHR33021:SF499">
    <property type="entry name" value="OS12G0150500 PROTEIN"/>
    <property type="match status" value="1"/>
</dbReference>
<reference evidence="7" key="1">
    <citation type="submission" date="2023-04" db="EMBL/GenBank/DDBJ databases">
        <authorList>
            <person name="Vijverberg K."/>
            <person name="Xiong W."/>
            <person name="Schranz E."/>
        </authorList>
    </citation>
    <scope>NUCLEOTIDE SEQUENCE</scope>
</reference>
<evidence type="ECO:0000256" key="1">
    <source>
        <dbReference type="ARBA" id="ARBA00022723"/>
    </source>
</evidence>
<dbReference type="PANTHER" id="PTHR33021">
    <property type="entry name" value="BLUE COPPER PROTEIN"/>
    <property type="match status" value="1"/>
</dbReference>
<evidence type="ECO:0000313" key="8">
    <source>
        <dbReference type="Proteomes" id="UP001177003"/>
    </source>
</evidence>
<sequence>MTKVATMRRTLMGFVAIAMLLELAMAVDHTVGAPSGGWDVSTNLETWASSQTFVVGDNLVFQYGPSHDVLEVSKDDYDSCSSSSPISTAITSPTTIPLTTTTSRYFICGRSNHCSQGMKVEVTTVAGAPTPPQTTPPSTPTTPSNAPSSDSSPPPPVTGGTINPPTPSLAMTLKMTVGSLLGFGFFVMMLLSL</sequence>
<keyword evidence="5" id="KW-0732">Signal</keyword>
<dbReference type="FunFam" id="2.60.40.420:FF:000003">
    <property type="entry name" value="Blue copper"/>
    <property type="match status" value="1"/>
</dbReference>
<keyword evidence="1" id="KW-0479">Metal-binding</keyword>
<dbReference type="InterPro" id="IPR003245">
    <property type="entry name" value="Phytocyanin_dom"/>
</dbReference>
<keyword evidence="2" id="KW-0325">Glycoprotein</keyword>
<feature type="compositionally biased region" description="Low complexity" evidence="3">
    <location>
        <begin position="141"/>
        <end position="151"/>
    </location>
</feature>
<dbReference type="Gene3D" id="2.60.40.420">
    <property type="entry name" value="Cupredoxins - blue copper proteins"/>
    <property type="match status" value="1"/>
</dbReference>
<feature type="compositionally biased region" description="Pro residues" evidence="3">
    <location>
        <begin position="129"/>
        <end position="140"/>
    </location>
</feature>
<feature type="chain" id="PRO_5041267704" description="Phytocyanin domain-containing protein" evidence="5">
    <location>
        <begin position="27"/>
        <end position="193"/>
    </location>
</feature>
<keyword evidence="8" id="KW-1185">Reference proteome</keyword>
<dbReference type="InterPro" id="IPR008972">
    <property type="entry name" value="Cupredoxin"/>
</dbReference>
<organism evidence="7 8">
    <name type="scientific">Lactuca saligna</name>
    <name type="common">Willowleaf lettuce</name>
    <dbReference type="NCBI Taxonomy" id="75948"/>
    <lineage>
        <taxon>Eukaryota</taxon>
        <taxon>Viridiplantae</taxon>
        <taxon>Streptophyta</taxon>
        <taxon>Embryophyta</taxon>
        <taxon>Tracheophyta</taxon>
        <taxon>Spermatophyta</taxon>
        <taxon>Magnoliopsida</taxon>
        <taxon>eudicotyledons</taxon>
        <taxon>Gunneridae</taxon>
        <taxon>Pentapetalae</taxon>
        <taxon>asterids</taxon>
        <taxon>campanulids</taxon>
        <taxon>Asterales</taxon>
        <taxon>Asteraceae</taxon>
        <taxon>Cichorioideae</taxon>
        <taxon>Cichorieae</taxon>
        <taxon>Lactucinae</taxon>
        <taxon>Lactuca</taxon>
    </lineage>
</organism>
<keyword evidence="4" id="KW-1133">Transmembrane helix</keyword>
<dbReference type="InterPro" id="IPR039391">
    <property type="entry name" value="Phytocyanin-like"/>
</dbReference>
<evidence type="ECO:0000256" key="3">
    <source>
        <dbReference type="SAM" id="MobiDB-lite"/>
    </source>
</evidence>
<evidence type="ECO:0000256" key="4">
    <source>
        <dbReference type="SAM" id="Phobius"/>
    </source>
</evidence>
<protein>
    <recommendedName>
        <fullName evidence="6">Phytocyanin domain-containing protein</fullName>
    </recommendedName>
</protein>
<keyword evidence="4" id="KW-0812">Transmembrane</keyword>
<dbReference type="Pfam" id="PF02298">
    <property type="entry name" value="Cu_bind_like"/>
    <property type="match status" value="1"/>
</dbReference>
<dbReference type="GO" id="GO:0009055">
    <property type="term" value="F:electron transfer activity"/>
    <property type="evidence" value="ECO:0007669"/>
    <property type="project" value="InterPro"/>
</dbReference>
<evidence type="ECO:0000256" key="2">
    <source>
        <dbReference type="ARBA" id="ARBA00023180"/>
    </source>
</evidence>
<dbReference type="SUPFAM" id="SSF49503">
    <property type="entry name" value="Cupredoxins"/>
    <property type="match status" value="1"/>
</dbReference>
<dbReference type="Proteomes" id="UP001177003">
    <property type="component" value="Chromosome 8"/>
</dbReference>
<dbReference type="AlphaFoldDB" id="A0AA36EKP0"/>
<accession>A0AA36EKP0</accession>
<gene>
    <name evidence="7" type="ORF">LSALG_LOCUS38170</name>
</gene>
<evidence type="ECO:0000256" key="5">
    <source>
        <dbReference type="SAM" id="SignalP"/>
    </source>
</evidence>
<dbReference type="EMBL" id="OX465084">
    <property type="protein sequence ID" value="CAI9299458.1"/>
    <property type="molecule type" value="Genomic_DNA"/>
</dbReference>
<keyword evidence="4" id="KW-0472">Membrane</keyword>
<feature type="region of interest" description="Disordered" evidence="3">
    <location>
        <begin position="126"/>
        <end position="165"/>
    </location>
</feature>
<dbReference type="PROSITE" id="PS51485">
    <property type="entry name" value="PHYTOCYANIN"/>
    <property type="match status" value="1"/>
</dbReference>
<evidence type="ECO:0000313" key="7">
    <source>
        <dbReference type="EMBL" id="CAI9299458.1"/>
    </source>
</evidence>
<proteinExistence type="predicted"/>
<feature type="signal peptide" evidence="5">
    <location>
        <begin position="1"/>
        <end position="26"/>
    </location>
</feature>
<evidence type="ECO:0000259" key="6">
    <source>
        <dbReference type="PROSITE" id="PS51485"/>
    </source>
</evidence>
<feature type="domain" description="Phytocyanin" evidence="6">
    <location>
        <begin position="27"/>
        <end position="126"/>
    </location>
</feature>
<name>A0AA36EKP0_LACSI</name>
<dbReference type="GO" id="GO:0005886">
    <property type="term" value="C:plasma membrane"/>
    <property type="evidence" value="ECO:0007669"/>
    <property type="project" value="TreeGrafter"/>
</dbReference>
<dbReference type="GO" id="GO:0046872">
    <property type="term" value="F:metal ion binding"/>
    <property type="evidence" value="ECO:0007669"/>
    <property type="project" value="UniProtKB-KW"/>
</dbReference>
<feature type="transmembrane region" description="Helical" evidence="4">
    <location>
        <begin position="171"/>
        <end position="191"/>
    </location>
</feature>